<dbReference type="Pfam" id="PF03466">
    <property type="entry name" value="LysR_substrate"/>
    <property type="match status" value="1"/>
</dbReference>
<dbReference type="GO" id="GO:0003700">
    <property type="term" value="F:DNA-binding transcription factor activity"/>
    <property type="evidence" value="ECO:0007669"/>
    <property type="project" value="InterPro"/>
</dbReference>
<dbReference type="InterPro" id="IPR036388">
    <property type="entry name" value="WH-like_DNA-bd_sf"/>
</dbReference>
<dbReference type="EMBL" id="VIFM01000029">
    <property type="protein sequence ID" value="TQF16134.1"/>
    <property type="molecule type" value="Genomic_DNA"/>
</dbReference>
<evidence type="ECO:0000313" key="6">
    <source>
        <dbReference type="EMBL" id="TQF16134.1"/>
    </source>
</evidence>
<accession>A0A540X5X5</accession>
<evidence type="ECO:0000256" key="4">
    <source>
        <dbReference type="ARBA" id="ARBA00023163"/>
    </source>
</evidence>
<dbReference type="OrthoDB" id="109788at2"/>
<keyword evidence="4" id="KW-0804">Transcription</keyword>
<feature type="domain" description="HTH lysR-type" evidence="5">
    <location>
        <begin position="29"/>
        <end position="86"/>
    </location>
</feature>
<evidence type="ECO:0000256" key="2">
    <source>
        <dbReference type="ARBA" id="ARBA00023015"/>
    </source>
</evidence>
<evidence type="ECO:0000256" key="1">
    <source>
        <dbReference type="ARBA" id="ARBA00009437"/>
    </source>
</evidence>
<keyword evidence="3" id="KW-0238">DNA-binding</keyword>
<protein>
    <submittedName>
        <fullName evidence="6">LysR family transcriptional regulator</fullName>
    </submittedName>
</protein>
<dbReference type="Pfam" id="PF00126">
    <property type="entry name" value="HTH_1"/>
    <property type="match status" value="1"/>
</dbReference>
<keyword evidence="7" id="KW-1185">Reference proteome</keyword>
<dbReference type="PROSITE" id="PS50931">
    <property type="entry name" value="HTH_LYSR"/>
    <property type="match status" value="1"/>
</dbReference>
<evidence type="ECO:0000256" key="3">
    <source>
        <dbReference type="ARBA" id="ARBA00023125"/>
    </source>
</evidence>
<evidence type="ECO:0000313" key="7">
    <source>
        <dbReference type="Proteomes" id="UP000315369"/>
    </source>
</evidence>
<dbReference type="GO" id="GO:0003677">
    <property type="term" value="F:DNA binding"/>
    <property type="evidence" value="ECO:0007669"/>
    <property type="project" value="UniProtKB-KW"/>
</dbReference>
<dbReference type="PANTHER" id="PTHR30118:SF15">
    <property type="entry name" value="TRANSCRIPTIONAL REGULATORY PROTEIN"/>
    <property type="match status" value="1"/>
</dbReference>
<gene>
    <name evidence="6" type="ORF">FJV41_10115</name>
</gene>
<dbReference type="CDD" id="cd08417">
    <property type="entry name" value="PBP2_Nitroaromatics_like"/>
    <property type="match status" value="1"/>
</dbReference>
<dbReference type="Gene3D" id="3.40.190.10">
    <property type="entry name" value="Periplasmic binding protein-like II"/>
    <property type="match status" value="2"/>
</dbReference>
<dbReference type="InterPro" id="IPR037402">
    <property type="entry name" value="YidZ_PBP2"/>
</dbReference>
<reference evidence="6 7" key="1">
    <citation type="submission" date="2019-06" db="EMBL/GenBank/DDBJ databases">
        <authorList>
            <person name="Livingstone P."/>
            <person name="Whitworth D."/>
        </authorList>
    </citation>
    <scope>NUCLEOTIDE SEQUENCE [LARGE SCALE GENOMIC DNA]</scope>
    <source>
        <strain evidence="6 7">AM401</strain>
    </source>
</reference>
<dbReference type="SUPFAM" id="SSF53850">
    <property type="entry name" value="Periplasmic binding protein-like II"/>
    <property type="match status" value="1"/>
</dbReference>
<dbReference type="InterPro" id="IPR036390">
    <property type="entry name" value="WH_DNA-bd_sf"/>
</dbReference>
<keyword evidence="2" id="KW-0805">Transcription regulation</keyword>
<proteinExistence type="inferred from homology"/>
<comment type="caution">
    <text evidence="6">The sequence shown here is derived from an EMBL/GenBank/DDBJ whole genome shotgun (WGS) entry which is preliminary data.</text>
</comment>
<dbReference type="AlphaFoldDB" id="A0A540X5X5"/>
<dbReference type="InterPro" id="IPR000847">
    <property type="entry name" value="LysR_HTH_N"/>
</dbReference>
<evidence type="ECO:0000259" key="5">
    <source>
        <dbReference type="PROSITE" id="PS50931"/>
    </source>
</evidence>
<dbReference type="Gene3D" id="1.10.10.10">
    <property type="entry name" value="Winged helix-like DNA-binding domain superfamily/Winged helix DNA-binding domain"/>
    <property type="match status" value="1"/>
</dbReference>
<organism evidence="6 7">
    <name type="scientific">Myxococcus llanfairpwllgwyngyllgogerychwyrndrobwllllantysiliogogogochensis</name>
    <dbReference type="NCBI Taxonomy" id="2590453"/>
    <lineage>
        <taxon>Bacteria</taxon>
        <taxon>Pseudomonadati</taxon>
        <taxon>Myxococcota</taxon>
        <taxon>Myxococcia</taxon>
        <taxon>Myxococcales</taxon>
        <taxon>Cystobacterineae</taxon>
        <taxon>Myxococcaceae</taxon>
        <taxon>Myxococcus</taxon>
    </lineage>
</organism>
<comment type="similarity">
    <text evidence="1">Belongs to the LysR transcriptional regulatory family.</text>
</comment>
<dbReference type="InterPro" id="IPR050389">
    <property type="entry name" value="LysR-type_TF"/>
</dbReference>
<name>A0A540X5X5_9BACT</name>
<dbReference type="InterPro" id="IPR005119">
    <property type="entry name" value="LysR_subst-bd"/>
</dbReference>
<sequence>MRKGVSPLSHSRNLMFGRPMLHEMNVSTFDLNHARALHFLLEEGHVARAARRLGITPAAASNALRGLRRDFDDALLVRTGRTLARTALGEQLRGPAREVLAAAERLFVVGVPFEPSAYDGELILATSDRVAEVLLSALDGLLTARAPRARLSVHTMTVDLAAFLRENDGLAIMPGAARERGLSSEKLFLDDFVCVLRKGHPLLKGPWTIRRFAAAEHLLVAPLGRTQRGAVDALLETQGLTRRIARVVNSFALAMPLLAASDRITVLPRSFAQARAREWGIVVRPVPFELPNIEMELSWHPRHERDPKHVWFRALLQEAVRVSGLPRPATR</sequence>
<dbReference type="PANTHER" id="PTHR30118">
    <property type="entry name" value="HTH-TYPE TRANSCRIPTIONAL REGULATOR LEUO-RELATED"/>
    <property type="match status" value="1"/>
</dbReference>
<dbReference type="SUPFAM" id="SSF46785">
    <property type="entry name" value="Winged helix' DNA-binding domain"/>
    <property type="match status" value="1"/>
</dbReference>
<dbReference type="Proteomes" id="UP000315369">
    <property type="component" value="Unassembled WGS sequence"/>
</dbReference>